<protein>
    <submittedName>
        <fullName evidence="2">Uncharacterized protein</fullName>
    </submittedName>
</protein>
<sequence length="93" mass="10197">MDIVRKTRQSNSSNCCGVVQQMTEDAGLGSTNDSMPTASNWMFACQSFATTHHGHDETPRERVTLPTSIVPLHNHTSIGQRLQPLPIPGKLPK</sequence>
<feature type="region of interest" description="Disordered" evidence="1">
    <location>
        <begin position="74"/>
        <end position="93"/>
    </location>
</feature>
<name>A0A084QLT2_STAC4</name>
<proteinExistence type="predicted"/>
<reference evidence="2 3" key="1">
    <citation type="journal article" date="2014" name="BMC Genomics">
        <title>Comparative genome sequencing reveals chemotype-specific gene clusters in the toxigenic black mold Stachybotrys.</title>
        <authorList>
            <person name="Semeiks J."/>
            <person name="Borek D."/>
            <person name="Otwinowski Z."/>
            <person name="Grishin N.V."/>
        </authorList>
    </citation>
    <scope>NUCLEOTIDE SEQUENCE [LARGE SCALE GENOMIC DNA]</scope>
    <source>
        <strain evidence="2 3">IBT 40285</strain>
    </source>
</reference>
<evidence type="ECO:0000313" key="2">
    <source>
        <dbReference type="EMBL" id="KFA64917.1"/>
    </source>
</evidence>
<accession>A0A084QLT2</accession>
<dbReference type="HOGENOM" id="CLU_2401111_0_0_1"/>
<dbReference type="AlphaFoldDB" id="A0A084QLT2"/>
<dbReference type="EMBL" id="KL660643">
    <property type="protein sequence ID" value="KFA64917.1"/>
    <property type="molecule type" value="Genomic_DNA"/>
</dbReference>
<dbReference type="Proteomes" id="UP000028524">
    <property type="component" value="Unassembled WGS sequence"/>
</dbReference>
<evidence type="ECO:0000313" key="3">
    <source>
        <dbReference type="Proteomes" id="UP000028524"/>
    </source>
</evidence>
<keyword evidence="3" id="KW-1185">Reference proteome</keyword>
<organism evidence="2 3">
    <name type="scientific">Stachybotrys chlorohalonatus (strain IBT 40285)</name>
    <dbReference type="NCBI Taxonomy" id="1283841"/>
    <lineage>
        <taxon>Eukaryota</taxon>
        <taxon>Fungi</taxon>
        <taxon>Dikarya</taxon>
        <taxon>Ascomycota</taxon>
        <taxon>Pezizomycotina</taxon>
        <taxon>Sordariomycetes</taxon>
        <taxon>Hypocreomycetidae</taxon>
        <taxon>Hypocreales</taxon>
        <taxon>Stachybotryaceae</taxon>
        <taxon>Stachybotrys</taxon>
    </lineage>
</organism>
<evidence type="ECO:0000256" key="1">
    <source>
        <dbReference type="SAM" id="MobiDB-lite"/>
    </source>
</evidence>
<gene>
    <name evidence="2" type="ORF">S40285_10043</name>
</gene>
<dbReference type="InParanoid" id="A0A084QLT2"/>